<dbReference type="NCBIfam" id="TIGR03135">
    <property type="entry name" value="malonate_mdcG"/>
    <property type="match status" value="1"/>
</dbReference>
<sequence>MRNHPRPHDLLFLRLPDRFDTGGDWPAWLDAAWLTQAPLVVRREAAPGSLLPVGARGLTRSERCKGYVQRDAVVRCVTPEMLARLHPPTVHTVHSVQAGECQSDLPPLRALAAMAPRLKELGLVWGPTGGAGFYLASGLPVLRADSDLDLLLRAPAPLPAWLIDCLLRLQEQQDCRVDIQVDTGAGGFALNEYARGGRVLLKTAHGPVLAADPWHAPEVQREAA</sequence>
<dbReference type="Pfam" id="PF10620">
    <property type="entry name" value="MdcG"/>
    <property type="match status" value="1"/>
</dbReference>
<dbReference type="Proteomes" id="UP000175989">
    <property type="component" value="Unassembled WGS sequence"/>
</dbReference>
<feature type="domain" description="Phosphoribosyl-dephospho-CoA transferase MdcG C-terminal" evidence="3">
    <location>
        <begin position="102"/>
        <end position="213"/>
    </location>
</feature>
<dbReference type="GO" id="GO:0016779">
    <property type="term" value="F:nucleotidyltransferase activity"/>
    <property type="evidence" value="ECO:0007669"/>
    <property type="project" value="UniProtKB-KW"/>
</dbReference>
<name>A0A1E7X4E8_9BURK</name>
<evidence type="ECO:0000313" key="5">
    <source>
        <dbReference type="EMBL" id="OFA07393.1"/>
    </source>
</evidence>
<feature type="domain" description="Phosphoribosyl-dephospho-CoA transferase MdcG N-terminal" evidence="4">
    <location>
        <begin position="6"/>
        <end position="79"/>
    </location>
</feature>
<dbReference type="EMBL" id="LROM01000061">
    <property type="protein sequence ID" value="OFA07393.1"/>
    <property type="molecule type" value="Genomic_DNA"/>
</dbReference>
<dbReference type="InterPro" id="IPR049180">
    <property type="entry name" value="MdcG_C"/>
</dbReference>
<evidence type="ECO:0000256" key="1">
    <source>
        <dbReference type="ARBA" id="ARBA00022679"/>
    </source>
</evidence>
<dbReference type="InterPro" id="IPR017557">
    <property type="entry name" value="Holo-ACP_synthase"/>
</dbReference>
<dbReference type="PATRIC" id="fig|762836.4.peg.1381"/>
<dbReference type="NCBIfam" id="NF002332">
    <property type="entry name" value="PRK01293.1"/>
    <property type="match status" value="1"/>
</dbReference>
<evidence type="ECO:0000256" key="2">
    <source>
        <dbReference type="ARBA" id="ARBA00022695"/>
    </source>
</evidence>
<dbReference type="EC" id="2.7.7.66" evidence="5"/>
<accession>A0A1E7X4E8</accession>
<comment type="caution">
    <text evidence="5">The sequence shown here is derived from an EMBL/GenBank/DDBJ whole genome shotgun (WGS) entry which is preliminary data.</text>
</comment>
<keyword evidence="1 5" id="KW-0808">Transferase</keyword>
<evidence type="ECO:0000259" key="4">
    <source>
        <dbReference type="Pfam" id="PF20866"/>
    </source>
</evidence>
<dbReference type="InterPro" id="IPR048903">
    <property type="entry name" value="MdcG_N"/>
</dbReference>
<gene>
    <name evidence="5" type="primary">mdcG</name>
    <name evidence="5" type="ORF">DUPY_13240</name>
</gene>
<dbReference type="RefSeq" id="WP_070247044.1">
    <property type="nucleotide sequence ID" value="NZ_LROM01000061.1"/>
</dbReference>
<organism evidence="5 6">
    <name type="scientific">Duganella phyllosphaerae</name>
    <dbReference type="NCBI Taxonomy" id="762836"/>
    <lineage>
        <taxon>Bacteria</taxon>
        <taxon>Pseudomonadati</taxon>
        <taxon>Pseudomonadota</taxon>
        <taxon>Betaproteobacteria</taxon>
        <taxon>Burkholderiales</taxon>
        <taxon>Oxalobacteraceae</taxon>
        <taxon>Telluria group</taxon>
        <taxon>Duganella</taxon>
    </lineage>
</organism>
<proteinExistence type="predicted"/>
<evidence type="ECO:0000313" key="6">
    <source>
        <dbReference type="Proteomes" id="UP000175989"/>
    </source>
</evidence>
<protein>
    <submittedName>
        <fullName evidence="5">Phosphoribosyl-dephospho-CoA transferase</fullName>
        <ecNumber evidence="5">2.7.7.66</ecNumber>
    </submittedName>
</protein>
<dbReference type="AlphaFoldDB" id="A0A1E7X4E8"/>
<dbReference type="Pfam" id="PF20866">
    <property type="entry name" value="MdcG_N"/>
    <property type="match status" value="1"/>
</dbReference>
<keyword evidence="6" id="KW-1185">Reference proteome</keyword>
<reference evidence="6" key="1">
    <citation type="journal article" date="2016" name="Front. Microbiol.">
        <title>Molecular Keys to the Janthinobacterium and Duganella spp. Interaction with the Plant Pathogen Fusarium graminearum.</title>
        <authorList>
            <person name="Haack F.S."/>
            <person name="Poehlein A."/>
            <person name="Kroger C."/>
            <person name="Voigt C.A."/>
            <person name="Piepenbring M."/>
            <person name="Bode H.B."/>
            <person name="Daniel R."/>
            <person name="Schafer W."/>
            <person name="Streit W.R."/>
        </authorList>
    </citation>
    <scope>NUCLEOTIDE SEQUENCE [LARGE SCALE GENOMIC DNA]</scope>
    <source>
        <strain evidence="6">T54</strain>
    </source>
</reference>
<evidence type="ECO:0000259" key="3">
    <source>
        <dbReference type="Pfam" id="PF10620"/>
    </source>
</evidence>
<dbReference type="OrthoDB" id="1275217at2"/>
<keyword evidence="2 5" id="KW-0548">Nucleotidyltransferase</keyword>